<dbReference type="EMBL" id="JAHRIO010060032">
    <property type="protein sequence ID" value="MEQ2177265.1"/>
    <property type="molecule type" value="Genomic_DNA"/>
</dbReference>
<dbReference type="Proteomes" id="UP001476798">
    <property type="component" value="Unassembled WGS sequence"/>
</dbReference>
<evidence type="ECO:0000313" key="2">
    <source>
        <dbReference type="Proteomes" id="UP001476798"/>
    </source>
</evidence>
<protein>
    <submittedName>
        <fullName evidence="1">Uncharacterized protein</fullName>
    </submittedName>
</protein>
<comment type="caution">
    <text evidence="1">The sequence shown here is derived from an EMBL/GenBank/DDBJ whole genome shotgun (WGS) entry which is preliminary data.</text>
</comment>
<keyword evidence="2" id="KW-1185">Reference proteome</keyword>
<evidence type="ECO:0000313" key="1">
    <source>
        <dbReference type="EMBL" id="MEQ2177265.1"/>
    </source>
</evidence>
<organism evidence="1 2">
    <name type="scientific">Goodea atripinnis</name>
    <dbReference type="NCBI Taxonomy" id="208336"/>
    <lineage>
        <taxon>Eukaryota</taxon>
        <taxon>Metazoa</taxon>
        <taxon>Chordata</taxon>
        <taxon>Craniata</taxon>
        <taxon>Vertebrata</taxon>
        <taxon>Euteleostomi</taxon>
        <taxon>Actinopterygii</taxon>
        <taxon>Neopterygii</taxon>
        <taxon>Teleostei</taxon>
        <taxon>Neoteleostei</taxon>
        <taxon>Acanthomorphata</taxon>
        <taxon>Ovalentaria</taxon>
        <taxon>Atherinomorphae</taxon>
        <taxon>Cyprinodontiformes</taxon>
        <taxon>Goodeidae</taxon>
        <taxon>Goodea</taxon>
    </lineage>
</organism>
<name>A0ABV0P0V7_9TELE</name>
<accession>A0ABV0P0V7</accession>
<reference evidence="1 2" key="1">
    <citation type="submission" date="2021-06" db="EMBL/GenBank/DDBJ databases">
        <authorList>
            <person name="Palmer J.M."/>
        </authorList>
    </citation>
    <scope>NUCLEOTIDE SEQUENCE [LARGE SCALE GENOMIC DNA]</scope>
    <source>
        <strain evidence="1 2">GA_2019</strain>
        <tissue evidence="1">Muscle</tissue>
    </source>
</reference>
<gene>
    <name evidence="1" type="ORF">GOODEAATRI_001898</name>
</gene>
<sequence length="100" mass="11032">MHSLITIHTNTSIPGYIIILPCRSDAICLAKKSSLWGAIRYDSLEPGVAANLRPQTDQGVDHDYINCLHVFFRSSAPPGSLLPKCMTDTHHLFVQALSWG</sequence>
<proteinExistence type="predicted"/>